<accession>A0A9D4H141</accession>
<evidence type="ECO:0000313" key="1">
    <source>
        <dbReference type="EMBL" id="KAH3823472.1"/>
    </source>
</evidence>
<sequence length="57" mass="6248">MVTHSHVLTELPQLLHNLVKVVTLCTATSRFGVKLSRPVNRVEVILCTSTTTQSSNS</sequence>
<dbReference type="Proteomes" id="UP000828390">
    <property type="component" value="Unassembled WGS sequence"/>
</dbReference>
<gene>
    <name evidence="1" type="ORF">DPMN_125276</name>
</gene>
<name>A0A9D4H141_DREPO</name>
<reference evidence="1" key="2">
    <citation type="submission" date="2020-11" db="EMBL/GenBank/DDBJ databases">
        <authorList>
            <person name="McCartney M.A."/>
            <person name="Auch B."/>
            <person name="Kono T."/>
            <person name="Mallez S."/>
            <person name="Becker A."/>
            <person name="Gohl D.M."/>
            <person name="Silverstein K.A.T."/>
            <person name="Koren S."/>
            <person name="Bechman K.B."/>
            <person name="Herman A."/>
            <person name="Abrahante J.E."/>
            <person name="Garbe J."/>
        </authorList>
    </citation>
    <scope>NUCLEOTIDE SEQUENCE</scope>
    <source>
        <strain evidence="1">Duluth1</strain>
        <tissue evidence="1">Whole animal</tissue>
    </source>
</reference>
<dbReference type="EMBL" id="JAIWYP010000005">
    <property type="protein sequence ID" value="KAH3823472.1"/>
    <property type="molecule type" value="Genomic_DNA"/>
</dbReference>
<reference evidence="1" key="1">
    <citation type="journal article" date="2019" name="bioRxiv">
        <title>The Genome of the Zebra Mussel, Dreissena polymorpha: A Resource for Invasive Species Research.</title>
        <authorList>
            <person name="McCartney M.A."/>
            <person name="Auch B."/>
            <person name="Kono T."/>
            <person name="Mallez S."/>
            <person name="Zhang Y."/>
            <person name="Obille A."/>
            <person name="Becker A."/>
            <person name="Abrahante J.E."/>
            <person name="Garbe J."/>
            <person name="Badalamenti J.P."/>
            <person name="Herman A."/>
            <person name="Mangelson H."/>
            <person name="Liachko I."/>
            <person name="Sullivan S."/>
            <person name="Sone E.D."/>
            <person name="Koren S."/>
            <person name="Silverstein K.A.T."/>
            <person name="Beckman K.B."/>
            <person name="Gohl D.M."/>
        </authorList>
    </citation>
    <scope>NUCLEOTIDE SEQUENCE</scope>
    <source>
        <strain evidence="1">Duluth1</strain>
        <tissue evidence="1">Whole animal</tissue>
    </source>
</reference>
<organism evidence="1 2">
    <name type="scientific">Dreissena polymorpha</name>
    <name type="common">Zebra mussel</name>
    <name type="synonym">Mytilus polymorpha</name>
    <dbReference type="NCBI Taxonomy" id="45954"/>
    <lineage>
        <taxon>Eukaryota</taxon>
        <taxon>Metazoa</taxon>
        <taxon>Spiralia</taxon>
        <taxon>Lophotrochozoa</taxon>
        <taxon>Mollusca</taxon>
        <taxon>Bivalvia</taxon>
        <taxon>Autobranchia</taxon>
        <taxon>Heteroconchia</taxon>
        <taxon>Euheterodonta</taxon>
        <taxon>Imparidentia</taxon>
        <taxon>Neoheterodontei</taxon>
        <taxon>Myida</taxon>
        <taxon>Dreissenoidea</taxon>
        <taxon>Dreissenidae</taxon>
        <taxon>Dreissena</taxon>
    </lineage>
</organism>
<dbReference type="AlphaFoldDB" id="A0A9D4H141"/>
<protein>
    <submittedName>
        <fullName evidence="1">Uncharacterized protein</fullName>
    </submittedName>
</protein>
<keyword evidence="2" id="KW-1185">Reference proteome</keyword>
<comment type="caution">
    <text evidence="1">The sequence shown here is derived from an EMBL/GenBank/DDBJ whole genome shotgun (WGS) entry which is preliminary data.</text>
</comment>
<proteinExistence type="predicted"/>
<evidence type="ECO:0000313" key="2">
    <source>
        <dbReference type="Proteomes" id="UP000828390"/>
    </source>
</evidence>